<reference evidence="8" key="3">
    <citation type="journal article" date="2018" name="Genome Biol.">
        <title>SKESA: strategic k-mer extension for scrupulous assemblies.</title>
        <authorList>
            <person name="Souvorov A."/>
            <person name="Agarwala R."/>
            <person name="Lipman D.J."/>
        </authorList>
    </citation>
    <scope>NUCLEOTIDE SEQUENCE</scope>
    <source>
        <strain evidence="8">C25</strain>
        <strain evidence="9">C8</strain>
    </source>
</reference>
<dbReference type="EMBL" id="JAALLZ010000013">
    <property type="protein sequence ID" value="NGU31574.1"/>
    <property type="molecule type" value="Genomic_DNA"/>
</dbReference>
<dbReference type="Proteomes" id="UP000273641">
    <property type="component" value="Unassembled WGS sequence"/>
</dbReference>
<evidence type="ECO:0000313" key="9">
    <source>
        <dbReference type="EMBL" id="HAT4307338.1"/>
    </source>
</evidence>
<name>A0A133N286_CLOPF</name>
<reference evidence="11 28" key="9">
    <citation type="submission" date="2020-12" db="EMBL/GenBank/DDBJ databases">
        <title>Comparative genomics of Clostridium perfringens reveals patterns of host-associated phylogenetic clades and virulence factors.</title>
        <authorList>
            <person name="Smith A.H."/>
            <person name="Geier R."/>
        </authorList>
    </citation>
    <scope>NUCLEOTIDE SEQUENCE [LARGE SCALE GENOMIC DNA]</scope>
    <source>
        <strain evidence="12 28">CHD15829P</strain>
        <strain evidence="11">CHD30677R</strain>
    </source>
</reference>
<dbReference type="Proteomes" id="UP000481454">
    <property type="component" value="Unassembled WGS sequence"/>
</dbReference>
<evidence type="ECO:0000313" key="26">
    <source>
        <dbReference type="Proteomes" id="UP000273641"/>
    </source>
</evidence>
<evidence type="ECO:0000313" key="24">
    <source>
        <dbReference type="Proteomes" id="UP000249986"/>
    </source>
</evidence>
<evidence type="ECO:0000313" key="19">
    <source>
        <dbReference type="EMBL" id="RQN23881.1"/>
    </source>
</evidence>
<dbReference type="RefSeq" id="WP_003450986.1">
    <property type="nucleotide sequence ID" value="NZ_AP017630.1"/>
</dbReference>
<keyword evidence="2 6" id="KW-0540">Nuclease</keyword>
<dbReference type="Proteomes" id="UP000855421">
    <property type="component" value="Unassembled WGS sequence"/>
</dbReference>
<comment type="function">
    <text evidence="6">RNaseP catalyzes the removal of the 5'-leader sequence from pre-tRNA to produce the mature 5'-terminus. It can also cleave other RNA substrates such as 4.5S RNA. The protein component plays an auxiliary but essential role in vivo by binding to the 5'-leader sequence and broadening the substrate specificity of the ribozyme.</text>
</comment>
<evidence type="ECO:0000313" key="8">
    <source>
        <dbReference type="EMBL" id="HAT4299170.1"/>
    </source>
</evidence>
<evidence type="ECO:0000313" key="25">
    <source>
        <dbReference type="Proteomes" id="UP000250234"/>
    </source>
</evidence>
<dbReference type="PANTHER" id="PTHR33992:SF1">
    <property type="entry name" value="RIBONUCLEASE P PROTEIN COMPONENT"/>
    <property type="match status" value="1"/>
</dbReference>
<evidence type="ECO:0000256" key="6">
    <source>
        <dbReference type="HAMAP-Rule" id="MF_00227"/>
    </source>
</evidence>
<dbReference type="HAMAP" id="MF_00227">
    <property type="entry name" value="RNase_P"/>
    <property type="match status" value="1"/>
</dbReference>
<keyword evidence="1 6" id="KW-0819">tRNA processing</keyword>
<evidence type="ECO:0000313" key="20">
    <source>
        <dbReference type="EMBL" id="SQB60072.1"/>
    </source>
</evidence>
<dbReference type="EMBL" id="DACTCB010000003">
    <property type="protein sequence ID" value="HAT4307338.1"/>
    <property type="molecule type" value="Genomic_DNA"/>
</dbReference>
<protein>
    <recommendedName>
        <fullName evidence="6 7">Ribonuclease P protein component</fullName>
        <shortName evidence="6">RNase P protein</shortName>
        <shortName evidence="6">RNaseP protein</shortName>
        <ecNumber evidence="6 7">3.1.26.5</ecNumber>
    </recommendedName>
    <alternativeName>
        <fullName evidence="6">Protein C5</fullName>
    </alternativeName>
</protein>
<comment type="similarity">
    <text evidence="6">Belongs to the RnpA family.</text>
</comment>
<reference evidence="14" key="6">
    <citation type="submission" date="2019-11" db="EMBL/GenBank/DDBJ databases">
        <title>Characterization of Clostridium perfringens isolates from swine manure treated agricultural soils.</title>
        <authorList>
            <person name="Wushke S.T."/>
        </authorList>
    </citation>
    <scope>NUCLEOTIDE SEQUENCE</scope>
    <source>
        <strain evidence="15">V2</strain>
        <strain evidence="16">X62</strain>
        <strain evidence="14">X94</strain>
    </source>
</reference>
<dbReference type="Proteomes" id="UP001288778">
    <property type="component" value="Unassembled WGS sequence"/>
</dbReference>
<reference evidence="24 25" key="4">
    <citation type="submission" date="2018-06" db="EMBL/GenBank/DDBJ databases">
        <authorList>
            <consortium name="Pathogen Informatics"/>
            <person name="Doyle S."/>
        </authorList>
    </citation>
    <scope>NUCLEOTIDE SEQUENCE [LARGE SCALE GENOMIC DNA]</scope>
    <source>
        <strain evidence="20 24">NCTC10719</strain>
        <strain evidence="21 25">NCTC8081</strain>
    </source>
</reference>
<evidence type="ECO:0000313" key="12">
    <source>
        <dbReference type="EMBL" id="MBO3417313.1"/>
    </source>
</evidence>
<reference evidence="8" key="8">
    <citation type="submission" date="2020-07" db="EMBL/GenBank/DDBJ databases">
        <authorList>
            <consortium name="NCBI Pathogen Detection Project"/>
        </authorList>
    </citation>
    <scope>NUCLEOTIDE SEQUENCE</scope>
    <source>
        <strain evidence="8">C25</strain>
        <strain evidence="9">C8</strain>
    </source>
</reference>
<dbReference type="EMBL" id="LRPU01000102">
    <property type="protein sequence ID" value="KXA10412.1"/>
    <property type="molecule type" value="Genomic_DNA"/>
</dbReference>
<dbReference type="GeneID" id="93000726"/>
<dbReference type="NCBIfam" id="TIGR00188">
    <property type="entry name" value="rnpA"/>
    <property type="match status" value="1"/>
</dbReference>
<dbReference type="Proteomes" id="UP000070646">
    <property type="component" value="Unassembled WGS sequence"/>
</dbReference>
<dbReference type="InterPro" id="IPR014721">
    <property type="entry name" value="Ribsml_uS5_D2-typ_fold_subgr"/>
</dbReference>
<dbReference type="PATRIC" id="fig|1502.156.peg.2978"/>
<reference evidence="13" key="10">
    <citation type="submission" date="2023-04" db="EMBL/GenBank/DDBJ databases">
        <title>Epidemiological investigation of Clostridium perfringens isolated from cattle.</title>
        <authorList>
            <person name="Tian R."/>
        </authorList>
    </citation>
    <scope>NUCLEOTIDE SEQUENCE</scope>
    <source>
        <strain evidence="13">ZWCP172</strain>
    </source>
</reference>
<dbReference type="Proteomes" id="UP000668358">
    <property type="component" value="Unassembled WGS sequence"/>
</dbReference>
<evidence type="ECO:0000313" key="22">
    <source>
        <dbReference type="Proteomes" id="UP000070646"/>
    </source>
</evidence>
<dbReference type="EMBL" id="JAENRE010000006">
    <property type="protein sequence ID" value="MBO3417313.1"/>
    <property type="molecule type" value="Genomic_DNA"/>
</dbReference>
<proteinExistence type="inferred from homology"/>
<gene>
    <name evidence="6 8" type="primary">rnpA</name>
    <name evidence="18" type="ORF">CYK91_12545</name>
    <name evidence="19" type="ORF">EHZ11_10700</name>
    <name evidence="17" type="ORF">G6Z34_16015</name>
    <name evidence="14" type="ORF">GNF68_10055</name>
    <name evidence="15" type="ORF">GNF77_13750</name>
    <name evidence="16" type="ORF">GNF83_10335</name>
    <name evidence="10" type="ORF">HMPREF3222_02075</name>
    <name evidence="8" type="ORF">I9063_002567</name>
    <name evidence="9" type="ORF">I9080_001117</name>
    <name evidence="11" type="ORF">JJB47_15425</name>
    <name evidence="12" type="ORF">JJB78_12410</name>
    <name evidence="20" type="ORF">NCTC10719_01636</name>
    <name evidence="21" type="ORF">NCTC8081_02710</name>
    <name evidence="13" type="ORF">QDQ28_08945</name>
</gene>
<reference evidence="18 23" key="2">
    <citation type="journal article" date="2018" name="BMC Genomics">
        <title>Whole genome analysis reveals the diversity and evolutionary relationships between necrotic enteritis-causing strains of Clostridium perfringens.</title>
        <authorList>
            <person name="Lacey J.A."/>
            <person name="Allnutt T.R."/>
            <person name="Vezina B."/>
            <person name="Van T.T.H."/>
            <person name="Stent T."/>
            <person name="Han X."/>
            <person name="Rood J.I."/>
            <person name="Wade B."/>
            <person name="Keyburn A.L."/>
            <person name="Seeman T."/>
            <person name="Chen H."/>
            <person name="Haring V."/>
            <person name="Johanesen P.A."/>
            <person name="Lyras D."/>
            <person name="Moore R.J."/>
        </authorList>
    </citation>
    <scope>NUCLEOTIDE SEQUENCE [LARGE SCALE GENOMIC DNA]</scope>
    <source>
        <strain evidence="18 23">EUR-NE15</strain>
    </source>
</reference>
<evidence type="ECO:0000256" key="7">
    <source>
        <dbReference type="NCBIfam" id="TIGR00188"/>
    </source>
</evidence>
<evidence type="ECO:0000256" key="2">
    <source>
        <dbReference type="ARBA" id="ARBA00022722"/>
    </source>
</evidence>
<dbReference type="Pfam" id="PF00825">
    <property type="entry name" value="Ribonuclease_P"/>
    <property type="match status" value="1"/>
</dbReference>
<dbReference type="GO" id="GO:0042781">
    <property type="term" value="F:3'-tRNA processing endoribonuclease activity"/>
    <property type="evidence" value="ECO:0007669"/>
    <property type="project" value="TreeGrafter"/>
</dbReference>
<accession>A0A133N286</accession>
<evidence type="ECO:0000313" key="10">
    <source>
        <dbReference type="EMBL" id="KXA10412.1"/>
    </source>
</evidence>
<dbReference type="Proteomes" id="UP001222958">
    <property type="component" value="Unassembled WGS sequence"/>
</dbReference>
<evidence type="ECO:0000256" key="1">
    <source>
        <dbReference type="ARBA" id="ARBA00022694"/>
    </source>
</evidence>
<dbReference type="EMBL" id="JARVUX010000003">
    <property type="protein sequence ID" value="MDH2336321.1"/>
    <property type="molecule type" value="Genomic_DNA"/>
</dbReference>
<dbReference type="EMBL" id="DACTBT010000021">
    <property type="protein sequence ID" value="HAT4299170.1"/>
    <property type="molecule type" value="Genomic_DNA"/>
</dbReference>
<comment type="catalytic activity">
    <reaction evidence="6">
        <text>Endonucleolytic cleavage of RNA, removing 5'-extranucleotides from tRNA precursor.</text>
        <dbReference type="EC" id="3.1.26.5"/>
    </reaction>
</comment>
<evidence type="ECO:0000313" key="27">
    <source>
        <dbReference type="Proteomes" id="UP000481454"/>
    </source>
</evidence>
<dbReference type="EMBL" id="PJTB01000004">
    <property type="protein sequence ID" value="PWX37958.1"/>
    <property type="molecule type" value="Genomic_DNA"/>
</dbReference>
<evidence type="ECO:0000313" key="13">
    <source>
        <dbReference type="EMBL" id="MDH2336321.1"/>
    </source>
</evidence>
<dbReference type="EMBL" id="RQNR01000005">
    <property type="protein sequence ID" value="RQN23881.1"/>
    <property type="molecule type" value="Genomic_DNA"/>
</dbReference>
<dbReference type="EMBL" id="WNVM01000015">
    <property type="protein sequence ID" value="MDZ5009971.1"/>
    <property type="molecule type" value="Genomic_DNA"/>
</dbReference>
<reference evidence="19 26" key="5">
    <citation type="submission" date="2018-11" db="EMBL/GenBank/DDBJ databases">
        <title>Draft genome sequences of potential pathogenic Clostridium perfringens from environmental surface water in the North West Province, South Africa.</title>
        <authorList>
            <person name="Fourie J.C.J."/>
            <person name="Sanko T.J."/>
            <person name="Bezuidenhout C."/>
            <person name="Mienie C."/>
            <person name="Adeleke R."/>
        </authorList>
    </citation>
    <scope>NUCLEOTIDE SEQUENCE [LARGE SCALE GENOMIC DNA]</scope>
    <source>
        <strain evidence="19 26">SC4-C13</strain>
    </source>
</reference>
<dbReference type="InterPro" id="IPR020568">
    <property type="entry name" value="Ribosomal_Su5_D2-typ_SF"/>
</dbReference>
<dbReference type="EC" id="3.1.26.5" evidence="6 7"/>
<dbReference type="OMA" id="PEQKHFR"/>
<dbReference type="EMBL" id="UAWO01000002">
    <property type="protein sequence ID" value="SQC08763.1"/>
    <property type="molecule type" value="Genomic_DNA"/>
</dbReference>
<evidence type="ECO:0000313" key="14">
    <source>
        <dbReference type="EMBL" id="MDZ4909412.1"/>
    </source>
</evidence>
<evidence type="ECO:0000313" key="28">
    <source>
        <dbReference type="Proteomes" id="UP000668358"/>
    </source>
</evidence>
<evidence type="ECO:0000256" key="3">
    <source>
        <dbReference type="ARBA" id="ARBA00022759"/>
    </source>
</evidence>
<dbReference type="GO" id="GO:0001682">
    <property type="term" value="P:tRNA 5'-leader removal"/>
    <property type="evidence" value="ECO:0007669"/>
    <property type="project" value="UniProtKB-UniRule"/>
</dbReference>
<reference evidence="10 22" key="1">
    <citation type="submission" date="2016-01" db="EMBL/GenBank/DDBJ databases">
        <authorList>
            <person name="Oliw E.H."/>
        </authorList>
    </citation>
    <scope>NUCLEOTIDE SEQUENCE [LARGE SCALE GENOMIC DNA]</scope>
    <source>
        <strain evidence="10 22">MJR7757A</strain>
    </source>
</reference>
<evidence type="ECO:0000256" key="5">
    <source>
        <dbReference type="ARBA" id="ARBA00022884"/>
    </source>
</evidence>
<evidence type="ECO:0000313" key="16">
    <source>
        <dbReference type="EMBL" id="MDZ7541641.1"/>
    </source>
</evidence>
<evidence type="ECO:0000313" key="15">
    <source>
        <dbReference type="EMBL" id="MDZ5009971.1"/>
    </source>
</evidence>
<dbReference type="Proteomes" id="UP001288944">
    <property type="component" value="Unassembled WGS sequence"/>
</dbReference>
<sequence>MLLSLRKNNEFRTVYRRGKSYANDLLVLYVYPNRKNVTKDGERFNKVGVSVSKKVGKSVVRSRVKRLILENYRLNSSELKEGYDFVFIARVAINGKDFKQVGKAMNNLIKKAGLRDNEKIVHSND</sequence>
<dbReference type="Proteomes" id="UP001292368">
    <property type="component" value="Unassembled WGS sequence"/>
</dbReference>
<dbReference type="SMR" id="A0A133N286"/>
<dbReference type="GO" id="GO:0030677">
    <property type="term" value="C:ribonuclease P complex"/>
    <property type="evidence" value="ECO:0007669"/>
    <property type="project" value="TreeGrafter"/>
</dbReference>
<dbReference type="Proteomes" id="UP000668068">
    <property type="component" value="Unassembled WGS sequence"/>
</dbReference>
<dbReference type="PANTHER" id="PTHR33992">
    <property type="entry name" value="RIBONUCLEASE P PROTEIN COMPONENT"/>
    <property type="match status" value="1"/>
</dbReference>
<dbReference type="AlphaFoldDB" id="A0A133N286"/>
<evidence type="ECO:0000313" key="11">
    <source>
        <dbReference type="EMBL" id="MBO3360145.1"/>
    </source>
</evidence>
<dbReference type="Gene3D" id="3.30.230.10">
    <property type="match status" value="1"/>
</dbReference>
<dbReference type="EMBL" id="WNUI01000025">
    <property type="protein sequence ID" value="MDZ4909412.1"/>
    <property type="molecule type" value="Genomic_DNA"/>
</dbReference>
<dbReference type="SUPFAM" id="SSF54211">
    <property type="entry name" value="Ribosomal protein S5 domain 2-like"/>
    <property type="match status" value="1"/>
</dbReference>
<dbReference type="EMBL" id="WNUR01000024">
    <property type="protein sequence ID" value="MDZ7541641.1"/>
    <property type="molecule type" value="Genomic_DNA"/>
</dbReference>
<dbReference type="GO" id="GO:0000049">
    <property type="term" value="F:tRNA binding"/>
    <property type="evidence" value="ECO:0007669"/>
    <property type="project" value="UniProtKB-UniRule"/>
</dbReference>
<dbReference type="InterPro" id="IPR000100">
    <property type="entry name" value="RNase_P"/>
</dbReference>
<evidence type="ECO:0000313" key="17">
    <source>
        <dbReference type="EMBL" id="NGU31574.1"/>
    </source>
</evidence>
<dbReference type="EMBL" id="UAWG01000012">
    <property type="protein sequence ID" value="SQB60072.1"/>
    <property type="molecule type" value="Genomic_DNA"/>
</dbReference>
<dbReference type="Proteomes" id="UP000247117">
    <property type="component" value="Unassembled WGS sequence"/>
</dbReference>
<evidence type="ECO:0000313" key="23">
    <source>
        <dbReference type="Proteomes" id="UP000247117"/>
    </source>
</evidence>
<organism evidence="10 22">
    <name type="scientific">Clostridium perfringens</name>
    <dbReference type="NCBI Taxonomy" id="1502"/>
    <lineage>
        <taxon>Bacteria</taxon>
        <taxon>Bacillati</taxon>
        <taxon>Bacillota</taxon>
        <taxon>Clostridia</taxon>
        <taxon>Eubacteriales</taxon>
        <taxon>Clostridiaceae</taxon>
        <taxon>Clostridium</taxon>
    </lineage>
</organism>
<dbReference type="EMBL" id="JAENQP010000015">
    <property type="protein sequence ID" value="MBO3360145.1"/>
    <property type="molecule type" value="Genomic_DNA"/>
</dbReference>
<evidence type="ECO:0000313" key="18">
    <source>
        <dbReference type="EMBL" id="PWX37958.1"/>
    </source>
</evidence>
<dbReference type="Proteomes" id="UP000859547">
    <property type="component" value="Unassembled WGS sequence"/>
</dbReference>
<keyword evidence="4 6" id="KW-0378">Hydrolase</keyword>
<evidence type="ECO:0000313" key="21">
    <source>
        <dbReference type="EMBL" id="SQC08763.1"/>
    </source>
</evidence>
<evidence type="ECO:0000256" key="4">
    <source>
        <dbReference type="ARBA" id="ARBA00022801"/>
    </source>
</evidence>
<keyword evidence="5 6" id="KW-0694">RNA-binding</keyword>
<dbReference type="Proteomes" id="UP000249986">
    <property type="component" value="Unassembled WGS sequence"/>
</dbReference>
<reference evidence="17 27" key="7">
    <citation type="submission" date="2020-02" db="EMBL/GenBank/DDBJ databases">
        <title>Genomic Insights into the Phylogeny and Genetic Plasticity of the Human and Animal Enteric Pathogen Clostridium perfringens.</title>
        <authorList>
            <person name="Feng Y."/>
            <person name="Hu Y."/>
        </authorList>
    </citation>
    <scope>NUCLEOTIDE SEQUENCE [LARGE SCALE GENOMIC DNA]</scope>
    <source>
        <strain evidence="17 27">CP-40</strain>
    </source>
</reference>
<dbReference type="GO" id="GO:0004526">
    <property type="term" value="F:ribonuclease P activity"/>
    <property type="evidence" value="ECO:0007669"/>
    <property type="project" value="UniProtKB-UniRule"/>
</dbReference>
<keyword evidence="3 6" id="KW-0255">Endonuclease</keyword>
<dbReference type="Proteomes" id="UP000250234">
    <property type="component" value="Unassembled WGS sequence"/>
</dbReference>
<comment type="subunit">
    <text evidence="6">Consists of a catalytic RNA component (M1 or rnpB) and a protein subunit.</text>
</comment>